<feature type="non-terminal residue" evidence="7">
    <location>
        <position position="1"/>
    </location>
</feature>
<feature type="binding site" evidence="3">
    <location>
        <begin position="184"/>
        <end position="191"/>
    </location>
    <ligand>
        <name>ATP</name>
        <dbReference type="ChEBI" id="CHEBI:30616"/>
    </ligand>
</feature>
<feature type="compositionally biased region" description="Polar residues" evidence="5">
    <location>
        <begin position="522"/>
        <end position="533"/>
    </location>
</feature>
<dbReference type="GO" id="GO:0005874">
    <property type="term" value="C:microtubule"/>
    <property type="evidence" value="ECO:0007669"/>
    <property type="project" value="UniProtKB-KW"/>
</dbReference>
<comment type="similarity">
    <text evidence="3 4">Belongs to the TRAFAC class myosin-kinesin ATPase superfamily. Kinesin family.</text>
</comment>
<evidence type="ECO:0000256" key="2">
    <source>
        <dbReference type="ARBA" id="ARBA00022840"/>
    </source>
</evidence>
<dbReference type="RefSeq" id="XP_009166449.1">
    <property type="nucleotide sequence ID" value="XM_009168185.1"/>
</dbReference>
<dbReference type="InterPro" id="IPR019821">
    <property type="entry name" value="Kinesin_motor_CS"/>
</dbReference>
<dbReference type="PROSITE" id="PS00411">
    <property type="entry name" value="KINESIN_MOTOR_1"/>
    <property type="match status" value="1"/>
</dbReference>
<dbReference type="PANTHER" id="PTHR47117">
    <property type="entry name" value="STAR-RELATED LIPID TRANSFER PROTEIN 9"/>
    <property type="match status" value="1"/>
</dbReference>
<dbReference type="CTD" id="20327464"/>
<feature type="region of interest" description="Disordered" evidence="5">
    <location>
        <begin position="522"/>
        <end position="554"/>
    </location>
</feature>
<dbReference type="GO" id="GO:0003777">
    <property type="term" value="F:microtubule motor activity"/>
    <property type="evidence" value="ECO:0007669"/>
    <property type="project" value="InterPro"/>
</dbReference>
<evidence type="ECO:0000256" key="1">
    <source>
        <dbReference type="ARBA" id="ARBA00022741"/>
    </source>
</evidence>
<keyword evidence="1 3" id="KW-0547">Nucleotide-binding</keyword>
<dbReference type="PROSITE" id="PS50067">
    <property type="entry name" value="KINESIN_MOTOR_2"/>
    <property type="match status" value="2"/>
</dbReference>
<dbReference type="Pfam" id="PF00225">
    <property type="entry name" value="Kinesin"/>
    <property type="match status" value="1"/>
</dbReference>
<dbReference type="OrthoDB" id="3176171at2759"/>
<keyword evidence="2 3" id="KW-0067">ATP-binding</keyword>
<keyword evidence="3 4" id="KW-0505">Motor protein</keyword>
<dbReference type="STRING" id="6198.A0A074ZQY4"/>
<dbReference type="GO" id="GO:0005524">
    <property type="term" value="F:ATP binding"/>
    <property type="evidence" value="ECO:0007669"/>
    <property type="project" value="UniProtKB-UniRule"/>
</dbReference>
<dbReference type="InterPro" id="IPR036961">
    <property type="entry name" value="Kinesin_motor_dom_sf"/>
</dbReference>
<evidence type="ECO:0000313" key="8">
    <source>
        <dbReference type="Proteomes" id="UP000054324"/>
    </source>
</evidence>
<dbReference type="GO" id="GO:0007018">
    <property type="term" value="P:microtubule-based movement"/>
    <property type="evidence" value="ECO:0007669"/>
    <property type="project" value="InterPro"/>
</dbReference>
<feature type="domain" description="Kinesin motor" evidence="6">
    <location>
        <begin position="77"/>
        <end position="192"/>
    </location>
</feature>
<dbReference type="PANTHER" id="PTHR47117:SF5">
    <property type="entry name" value="KINESIN-LIKE PROTEIN KIF14"/>
    <property type="match status" value="1"/>
</dbReference>
<evidence type="ECO:0000256" key="4">
    <source>
        <dbReference type="RuleBase" id="RU000394"/>
    </source>
</evidence>
<dbReference type="SUPFAM" id="SSF52540">
    <property type="entry name" value="P-loop containing nucleoside triphosphate hydrolases"/>
    <property type="match status" value="1"/>
</dbReference>
<evidence type="ECO:0000256" key="3">
    <source>
        <dbReference type="PROSITE-ProRule" id="PRU00283"/>
    </source>
</evidence>
<dbReference type="GeneID" id="20327464"/>
<evidence type="ECO:0000313" key="7">
    <source>
        <dbReference type="EMBL" id="KER29823.1"/>
    </source>
</evidence>
<dbReference type="Proteomes" id="UP000054324">
    <property type="component" value="Unassembled WGS sequence"/>
</dbReference>
<gene>
    <name evidence="7" type="ORF">T265_13297</name>
</gene>
<comment type="caution">
    <text evidence="3">Lacks conserved residue(s) required for the propagation of feature annotation.</text>
</comment>
<dbReference type="AlphaFoldDB" id="A0A074ZQY4"/>
<dbReference type="KEGG" id="ovi:T265_13297"/>
<dbReference type="InterPro" id="IPR001752">
    <property type="entry name" value="Kinesin_motor_dom"/>
</dbReference>
<evidence type="ECO:0000259" key="6">
    <source>
        <dbReference type="PROSITE" id="PS50067"/>
    </source>
</evidence>
<keyword evidence="4" id="KW-0493">Microtubule</keyword>
<sequence length="702" mass="78619">VHPLCELEPSDRNAPGSNRTSSSRPLVSGFSIISAVVLPTDGVAGILRTGITTERLLYIIISCNQTCARCSTDSPRAITVAARLRPFTPRELELQDEVSIIQMPKPGVVLLLCKRQPDVYARQFIFDHTFWSFDERTSSLDDSSTFFKPDSPPFADQATVYRTLAFPLLQRSLEGYNTCLFAYGVTSSGKTYSYLEIYNERIRDLLSNEKGGPNGLLVREHPVTGPYVEGLSRIGVRSSTDVLGWLRTGSRQRTVACTEFNEASSRSHTIFTLYLTRRTVFPILHAALYTFVFQANYPFGGMIESVYTSRINIVDLAGSERQEPGRNIDERLAESCQINKSLFTLGKVISQLSQNDNHAVRSDFCPASEPRPRRNGRPIAVEFATPSRAATPRRQGYVSYRDSVLTWYVALLKDSLGGNSMTAMLATISPSSLHFDQTLATLNYVKKAQSIVNSAMINEDPRGRVIRQLMTEVARLRAAATTKAEPGSPQAFELARLRELLVLREREVIELSRALKEQTYQQFPKETRSTSLGRSVERKPNVPPHSDVPHKFIDRSTSPIRNTLMDLSPSTASTPLRRPHSLCEDAEPICTLSGSVQVQPNVRATHTQTTDVWICSADDYQDLVTKTAQLRSRLDDVVEDKRKLKRCLDEAQFRNQMYEKIISKIVHSLTDRTIRMEELSKPVVLSPGSNSVEADEAEIKKD</sequence>
<dbReference type="InterPro" id="IPR027417">
    <property type="entry name" value="P-loop_NTPase"/>
</dbReference>
<dbReference type="PRINTS" id="PR00380">
    <property type="entry name" value="KINESINHEAVY"/>
</dbReference>
<dbReference type="Gene3D" id="3.40.850.10">
    <property type="entry name" value="Kinesin motor domain"/>
    <property type="match status" value="2"/>
</dbReference>
<proteinExistence type="inferred from homology"/>
<name>A0A074ZQY4_OPIVI</name>
<protein>
    <recommendedName>
        <fullName evidence="4">Kinesin-like protein</fullName>
    </recommendedName>
</protein>
<reference evidence="7 8" key="1">
    <citation type="submission" date="2013-11" db="EMBL/GenBank/DDBJ databases">
        <title>Opisthorchis viverrini - life in the bile duct.</title>
        <authorList>
            <person name="Young N.D."/>
            <person name="Nagarajan N."/>
            <person name="Lin S.J."/>
            <person name="Korhonen P.K."/>
            <person name="Jex A.R."/>
            <person name="Hall R.S."/>
            <person name="Safavi-Hemami H."/>
            <person name="Kaewkong W."/>
            <person name="Bertrand D."/>
            <person name="Gao S."/>
            <person name="Seet Q."/>
            <person name="Wongkham S."/>
            <person name="Teh B.T."/>
            <person name="Wongkham C."/>
            <person name="Intapan P.M."/>
            <person name="Maleewong W."/>
            <person name="Yang X."/>
            <person name="Hu M."/>
            <person name="Wang Z."/>
            <person name="Hofmann A."/>
            <person name="Sternberg P.W."/>
            <person name="Tan P."/>
            <person name="Wang J."/>
            <person name="Gasser R.B."/>
        </authorList>
    </citation>
    <scope>NUCLEOTIDE SEQUENCE [LARGE SCALE GENOMIC DNA]</scope>
</reference>
<evidence type="ECO:0000256" key="5">
    <source>
        <dbReference type="SAM" id="MobiDB-lite"/>
    </source>
</evidence>
<dbReference type="EMBL" id="KL596671">
    <property type="protein sequence ID" value="KER29823.1"/>
    <property type="molecule type" value="Genomic_DNA"/>
</dbReference>
<feature type="domain" description="Kinesin motor" evidence="6">
    <location>
        <begin position="193"/>
        <end position="451"/>
    </location>
</feature>
<dbReference type="SMART" id="SM00129">
    <property type="entry name" value="KISc"/>
    <property type="match status" value="1"/>
</dbReference>
<dbReference type="GO" id="GO:0008017">
    <property type="term" value="F:microtubule binding"/>
    <property type="evidence" value="ECO:0007669"/>
    <property type="project" value="InterPro"/>
</dbReference>
<keyword evidence="8" id="KW-1185">Reference proteome</keyword>
<organism evidence="7 8">
    <name type="scientific">Opisthorchis viverrini</name>
    <name type="common">Southeast Asian liver fluke</name>
    <dbReference type="NCBI Taxonomy" id="6198"/>
    <lineage>
        <taxon>Eukaryota</taxon>
        <taxon>Metazoa</taxon>
        <taxon>Spiralia</taxon>
        <taxon>Lophotrochozoa</taxon>
        <taxon>Platyhelminthes</taxon>
        <taxon>Trematoda</taxon>
        <taxon>Digenea</taxon>
        <taxon>Opisthorchiida</taxon>
        <taxon>Opisthorchiata</taxon>
        <taxon>Opisthorchiidae</taxon>
        <taxon>Opisthorchis</taxon>
    </lineage>
</organism>
<accession>A0A074ZQY4</accession>